<dbReference type="CDD" id="cd00201">
    <property type="entry name" value="WW"/>
    <property type="match status" value="1"/>
</dbReference>
<protein>
    <recommendedName>
        <fullName evidence="2">WW domain-containing protein</fullName>
    </recommendedName>
</protein>
<evidence type="ECO:0000313" key="4">
    <source>
        <dbReference type="Proteomes" id="UP001303373"/>
    </source>
</evidence>
<evidence type="ECO:0000259" key="2">
    <source>
        <dbReference type="PROSITE" id="PS50020"/>
    </source>
</evidence>
<dbReference type="SUPFAM" id="SSF51045">
    <property type="entry name" value="WW domain"/>
    <property type="match status" value="1"/>
</dbReference>
<dbReference type="Proteomes" id="UP001303373">
    <property type="component" value="Chromosome 4"/>
</dbReference>
<feature type="region of interest" description="Disordered" evidence="1">
    <location>
        <begin position="241"/>
        <end position="275"/>
    </location>
</feature>
<gene>
    <name evidence="3" type="ORF">R9X50_00295900</name>
</gene>
<reference evidence="3 4" key="1">
    <citation type="submission" date="2023-11" db="EMBL/GenBank/DDBJ databases">
        <title>An acidophilic fungus is an integral part of prey digestion in a carnivorous sundew plant.</title>
        <authorList>
            <person name="Tsai I.J."/>
        </authorList>
    </citation>
    <scope>NUCLEOTIDE SEQUENCE [LARGE SCALE GENOMIC DNA]</scope>
    <source>
        <strain evidence="3">169a</strain>
    </source>
</reference>
<proteinExistence type="predicted"/>
<dbReference type="Pfam" id="PF00397">
    <property type="entry name" value="WW"/>
    <property type="match status" value="1"/>
</dbReference>
<feature type="compositionally biased region" description="Gly residues" evidence="1">
    <location>
        <begin position="76"/>
        <end position="119"/>
    </location>
</feature>
<organism evidence="3 4">
    <name type="scientific">Acrodontium crateriforme</name>
    <dbReference type="NCBI Taxonomy" id="150365"/>
    <lineage>
        <taxon>Eukaryota</taxon>
        <taxon>Fungi</taxon>
        <taxon>Dikarya</taxon>
        <taxon>Ascomycota</taxon>
        <taxon>Pezizomycotina</taxon>
        <taxon>Dothideomycetes</taxon>
        <taxon>Dothideomycetidae</taxon>
        <taxon>Mycosphaerellales</taxon>
        <taxon>Teratosphaeriaceae</taxon>
        <taxon>Acrodontium</taxon>
    </lineage>
</organism>
<feature type="region of interest" description="Disordered" evidence="1">
    <location>
        <begin position="1"/>
        <end position="138"/>
    </location>
</feature>
<dbReference type="InterPro" id="IPR036020">
    <property type="entry name" value="WW_dom_sf"/>
</dbReference>
<sequence>MDFIQRLAGGGNQDLGYSNQQSNMGGGQQPPQPPYPWVARWDERDRRWFFVNEQTGERSWEFPGNRGGPPQQQGYGQQGGYGGPPQQGYGGPQQGYGGPQGGYGGPPQQGYGGPQGGYYNGPPQQQEQHREKQGHSGLMYGALGAAAGLAGGAFLMHEGSEIKDDFERDKYRVEEGADRIGDDVADVPEDAAYWAGRKVQEVEDIPEDIAGGFDRFGDRVEQKWDDARDDVEDAPEDVAHWAGEKVGDVERFGDNIDDAYDDGRDEARYDDDDRY</sequence>
<name>A0AAQ3R918_9PEZI</name>
<dbReference type="AlphaFoldDB" id="A0AAQ3R918"/>
<dbReference type="Gene3D" id="2.20.70.10">
    <property type="match status" value="1"/>
</dbReference>
<dbReference type="SMART" id="SM00456">
    <property type="entry name" value="WW"/>
    <property type="match status" value="1"/>
</dbReference>
<evidence type="ECO:0000313" key="3">
    <source>
        <dbReference type="EMBL" id="WPH00136.1"/>
    </source>
</evidence>
<feature type="compositionally biased region" description="Basic and acidic residues" evidence="1">
    <location>
        <begin position="261"/>
        <end position="275"/>
    </location>
</feature>
<dbReference type="EMBL" id="CP138583">
    <property type="protein sequence ID" value="WPH00136.1"/>
    <property type="molecule type" value="Genomic_DNA"/>
</dbReference>
<dbReference type="InterPro" id="IPR001202">
    <property type="entry name" value="WW_dom"/>
</dbReference>
<evidence type="ECO:0000256" key="1">
    <source>
        <dbReference type="SAM" id="MobiDB-lite"/>
    </source>
</evidence>
<feature type="domain" description="WW" evidence="2">
    <location>
        <begin position="31"/>
        <end position="65"/>
    </location>
</feature>
<feature type="compositionally biased region" description="Basic and acidic residues" evidence="1">
    <location>
        <begin position="241"/>
        <end position="254"/>
    </location>
</feature>
<keyword evidence="4" id="KW-1185">Reference proteome</keyword>
<dbReference type="PROSITE" id="PS50020">
    <property type="entry name" value="WW_DOMAIN_2"/>
    <property type="match status" value="1"/>
</dbReference>
<accession>A0AAQ3R918</accession>